<comment type="caution">
    <text evidence="2">The sequence shown here is derived from an EMBL/GenBank/DDBJ whole genome shotgun (WGS) entry which is preliminary data.</text>
</comment>
<organism evidence="2 3">
    <name type="scientific">Paenibacillus baimaensis</name>
    <dbReference type="NCBI Taxonomy" id="2982185"/>
    <lineage>
        <taxon>Bacteria</taxon>
        <taxon>Bacillati</taxon>
        <taxon>Bacillota</taxon>
        <taxon>Bacilli</taxon>
        <taxon>Bacillales</taxon>
        <taxon>Paenibacillaceae</taxon>
        <taxon>Paenibacillus</taxon>
    </lineage>
</organism>
<dbReference type="EMBL" id="JAOQIO010000067">
    <property type="protein sequence ID" value="MCU6793782.1"/>
    <property type="molecule type" value="Genomic_DNA"/>
</dbReference>
<name>A0ABT2UIS7_9BACL</name>
<dbReference type="Proteomes" id="UP001652445">
    <property type="component" value="Unassembled WGS sequence"/>
</dbReference>
<dbReference type="InterPro" id="IPR015797">
    <property type="entry name" value="NUDIX_hydrolase-like_dom_sf"/>
</dbReference>
<dbReference type="SUPFAM" id="SSF55811">
    <property type="entry name" value="Nudix"/>
    <property type="match status" value="1"/>
</dbReference>
<evidence type="ECO:0000313" key="2">
    <source>
        <dbReference type="EMBL" id="MCU6793782.1"/>
    </source>
</evidence>
<dbReference type="InterPro" id="IPR000086">
    <property type="entry name" value="NUDIX_hydrolase_dom"/>
</dbReference>
<evidence type="ECO:0000313" key="3">
    <source>
        <dbReference type="Proteomes" id="UP001652445"/>
    </source>
</evidence>
<evidence type="ECO:0000259" key="1">
    <source>
        <dbReference type="PROSITE" id="PS51462"/>
    </source>
</evidence>
<accession>A0ABT2UIS7</accession>
<dbReference type="Pfam" id="PF00293">
    <property type="entry name" value="NUDIX"/>
    <property type="match status" value="1"/>
</dbReference>
<dbReference type="Gene3D" id="3.90.79.10">
    <property type="entry name" value="Nucleoside Triphosphate Pyrophosphohydrolase"/>
    <property type="match status" value="1"/>
</dbReference>
<protein>
    <submittedName>
        <fullName evidence="2">NUDIX domain-containing protein</fullName>
    </submittedName>
</protein>
<gene>
    <name evidence="2" type="ORF">OB236_16880</name>
</gene>
<reference evidence="2 3" key="1">
    <citation type="submission" date="2022-09" db="EMBL/GenBank/DDBJ databases">
        <authorList>
            <person name="Han X.L."/>
            <person name="Wang Q."/>
            <person name="Lu T."/>
        </authorList>
    </citation>
    <scope>NUCLEOTIDE SEQUENCE [LARGE SCALE GENOMIC DNA]</scope>
    <source>
        <strain evidence="2 3">WQ 127069</strain>
    </source>
</reference>
<feature type="domain" description="Nudix hydrolase" evidence="1">
    <location>
        <begin position="11"/>
        <end position="144"/>
    </location>
</feature>
<dbReference type="PROSITE" id="PS51462">
    <property type="entry name" value="NUDIX"/>
    <property type="match status" value="1"/>
</dbReference>
<proteinExistence type="predicted"/>
<keyword evidence="3" id="KW-1185">Reference proteome</keyword>
<sequence length="159" mass="18737">MMISFEKESSKFQVRVGGIVLHNNKILLQRAIENEKWFLPGGRAEFFENAGTTIEWEIMEEFAVPVVDKKLVWFVENFTTYPAMHLHEIAFYFLVTLLPENPIFLKELEFIGEEPNFVNRWVSLAQLDNYFIIPQFVVSELKIFDINLGVKHLVNREIR</sequence>
<dbReference type="RefSeq" id="WP_262685015.1">
    <property type="nucleotide sequence ID" value="NZ_JAOQIO010000067.1"/>
</dbReference>
<dbReference type="CDD" id="cd04688">
    <property type="entry name" value="NUDIX_Hydrolase"/>
    <property type="match status" value="1"/>
</dbReference>